<dbReference type="GO" id="GO:0005737">
    <property type="term" value="C:cytoplasm"/>
    <property type="evidence" value="ECO:0007669"/>
    <property type="project" value="TreeGrafter"/>
</dbReference>
<sequence>MSSSTEGIPVDATRREAITKPLLPTAALSKFSAHHFSASPSGVDSNLLLLLHGLGDTDAGFFALGQTLQRTLPQTAVLTLQAPHAVPFLDGAHWMWYASFDRFGELLTAPNPTQTVSDVLALLEHLVAQCGWPAGSIHLFGFGQGATVALETMVRWSASHPTNALGSIISVSGTLVSHPTPPPSPTPVLQVYRSLTDTHTARWASHRKATSSLQLHRLPLAKGQEEAMLTGTEWDGVMQFWARLLRSRSSWERDGEVVRLG</sequence>
<dbReference type="PANTHER" id="PTHR10655:SF67">
    <property type="entry name" value="PHOSPHOLIPASE_CARBOXYLESTERASE SUPERFAMILY (AFU_ORTHOLOGUE AFUA_5G09340)"/>
    <property type="match status" value="1"/>
</dbReference>
<comment type="similarity">
    <text evidence="1">Belongs to the AB hydrolase superfamily. AB hydrolase 2 family.</text>
</comment>
<evidence type="ECO:0000259" key="2">
    <source>
        <dbReference type="Pfam" id="PF02230"/>
    </source>
</evidence>
<dbReference type="InterPro" id="IPR029058">
    <property type="entry name" value="AB_hydrolase_fold"/>
</dbReference>
<evidence type="ECO:0000256" key="1">
    <source>
        <dbReference type="ARBA" id="ARBA00006499"/>
    </source>
</evidence>
<evidence type="ECO:0000313" key="3">
    <source>
        <dbReference type="EMBL" id="SJX65787.1"/>
    </source>
</evidence>
<dbReference type="InterPro" id="IPR003140">
    <property type="entry name" value="PLipase/COase/thioEstase"/>
</dbReference>
<evidence type="ECO:0000313" key="4">
    <source>
        <dbReference type="Proteomes" id="UP000239563"/>
    </source>
</evidence>
<dbReference type="GO" id="GO:0052689">
    <property type="term" value="F:carboxylic ester hydrolase activity"/>
    <property type="evidence" value="ECO:0007669"/>
    <property type="project" value="TreeGrafter"/>
</dbReference>
<gene>
    <name evidence="3" type="ORF">SRS1_16342</name>
</gene>
<dbReference type="SUPFAM" id="SSF53474">
    <property type="entry name" value="alpha/beta-Hydrolases"/>
    <property type="match status" value="1"/>
</dbReference>
<reference evidence="3 4" key="1">
    <citation type="submission" date="2017-02" db="EMBL/GenBank/DDBJ databases">
        <authorList>
            <person name="Peterson S.W."/>
        </authorList>
    </citation>
    <scope>NUCLEOTIDE SEQUENCE [LARGE SCALE GENOMIC DNA]</scope>
    <source>
        <strain evidence="3 4">SRS1_H2-8</strain>
    </source>
</reference>
<dbReference type="InterPro" id="IPR050565">
    <property type="entry name" value="LYPA1-2/EST-like"/>
</dbReference>
<proteinExistence type="inferred from homology"/>
<name>A0A2N8ULL1_9BASI</name>
<protein>
    <recommendedName>
        <fullName evidence="2">Phospholipase/carboxylesterase/thioesterase domain-containing protein</fullName>
    </recommendedName>
</protein>
<dbReference type="AlphaFoldDB" id="A0A2N8ULL1"/>
<dbReference type="Gene3D" id="3.40.50.1820">
    <property type="entry name" value="alpha/beta hydrolase"/>
    <property type="match status" value="1"/>
</dbReference>
<organism evidence="3 4">
    <name type="scientific">Sporisorium reilianum f. sp. reilianum</name>
    <dbReference type="NCBI Taxonomy" id="72559"/>
    <lineage>
        <taxon>Eukaryota</taxon>
        <taxon>Fungi</taxon>
        <taxon>Dikarya</taxon>
        <taxon>Basidiomycota</taxon>
        <taxon>Ustilaginomycotina</taxon>
        <taxon>Ustilaginomycetes</taxon>
        <taxon>Ustilaginales</taxon>
        <taxon>Ustilaginaceae</taxon>
        <taxon>Sporisorium</taxon>
    </lineage>
</organism>
<feature type="domain" description="Phospholipase/carboxylesterase/thioesterase" evidence="2">
    <location>
        <begin position="39"/>
        <end position="187"/>
    </location>
</feature>
<dbReference type="GO" id="GO:0008474">
    <property type="term" value="F:palmitoyl-(protein) hydrolase activity"/>
    <property type="evidence" value="ECO:0007669"/>
    <property type="project" value="TreeGrafter"/>
</dbReference>
<dbReference type="Pfam" id="PF02230">
    <property type="entry name" value="Abhydrolase_2"/>
    <property type="match status" value="1"/>
</dbReference>
<dbReference type="EMBL" id="LT795072">
    <property type="protein sequence ID" value="SJX65787.1"/>
    <property type="molecule type" value="Genomic_DNA"/>
</dbReference>
<accession>A0A2N8ULL1</accession>
<dbReference type="Proteomes" id="UP000239563">
    <property type="component" value="Chromosome XIX"/>
</dbReference>
<dbReference type="PANTHER" id="PTHR10655">
    <property type="entry name" value="LYSOPHOSPHOLIPASE-RELATED"/>
    <property type="match status" value="1"/>
</dbReference>